<dbReference type="RefSeq" id="WP_077712816.1">
    <property type="nucleotide sequence ID" value="NZ_CP019698.1"/>
</dbReference>
<proteinExistence type="predicted"/>
<dbReference type="OrthoDB" id="159246at2"/>
<accession>A0A1S6ISV3</accession>
<dbReference type="STRING" id="1833852.B0537_01240"/>
<feature type="domain" description="MobA-like NTP transferase" evidence="1">
    <location>
        <begin position="26"/>
        <end position="130"/>
    </location>
</feature>
<dbReference type="GO" id="GO:0016779">
    <property type="term" value="F:nucleotidyltransferase activity"/>
    <property type="evidence" value="ECO:0007669"/>
    <property type="project" value="UniProtKB-ARBA"/>
</dbReference>
<dbReference type="EMBL" id="CP019698">
    <property type="protein sequence ID" value="AQS57850.1"/>
    <property type="molecule type" value="Genomic_DNA"/>
</dbReference>
<reference evidence="2 3" key="1">
    <citation type="journal article" date="2016" name="Int. J. Syst. Evol. Microbiol.">
        <title>Desulfotomaculum ferrireducens sp. nov., a moderately thermophilic sulfate-reducing and dissimilatory Fe(III)-reducing bacterium isolated from compost.</title>
        <authorList>
            <person name="Yang G."/>
            <person name="Guo J."/>
            <person name="Zhuang L."/>
            <person name="Yuan Y."/>
            <person name="Zhou S."/>
        </authorList>
    </citation>
    <scope>NUCLEOTIDE SEQUENCE [LARGE SCALE GENOMIC DNA]</scope>
    <source>
        <strain evidence="2 3">GSS09</strain>
    </source>
</reference>
<evidence type="ECO:0000313" key="2">
    <source>
        <dbReference type="EMBL" id="AQS57850.1"/>
    </source>
</evidence>
<protein>
    <recommendedName>
        <fullName evidence="1">MobA-like NTP transferase domain-containing protein</fullName>
    </recommendedName>
</protein>
<evidence type="ECO:0000259" key="1">
    <source>
        <dbReference type="Pfam" id="PF12804"/>
    </source>
</evidence>
<dbReference type="Gene3D" id="3.90.550.10">
    <property type="entry name" value="Spore Coat Polysaccharide Biosynthesis Protein SpsA, Chain A"/>
    <property type="match status" value="1"/>
</dbReference>
<dbReference type="Proteomes" id="UP000189464">
    <property type="component" value="Chromosome"/>
</dbReference>
<evidence type="ECO:0000313" key="3">
    <source>
        <dbReference type="Proteomes" id="UP000189464"/>
    </source>
</evidence>
<dbReference type="SUPFAM" id="SSF53448">
    <property type="entry name" value="Nucleotide-diphospho-sugar transferases"/>
    <property type="match status" value="1"/>
</dbReference>
<gene>
    <name evidence="2" type="ORF">B0537_01240</name>
</gene>
<keyword evidence="3" id="KW-1185">Reference proteome</keyword>
<dbReference type="InterPro" id="IPR029044">
    <property type="entry name" value="Nucleotide-diphossugar_trans"/>
</dbReference>
<dbReference type="InterPro" id="IPR025877">
    <property type="entry name" value="MobA-like_NTP_Trfase"/>
</dbReference>
<organism evidence="2 3">
    <name type="scientific">Desulforamulus ferrireducens</name>
    <dbReference type="NCBI Taxonomy" id="1833852"/>
    <lineage>
        <taxon>Bacteria</taxon>
        <taxon>Bacillati</taxon>
        <taxon>Bacillota</taxon>
        <taxon>Clostridia</taxon>
        <taxon>Eubacteriales</taxon>
        <taxon>Peptococcaceae</taxon>
        <taxon>Desulforamulus</taxon>
    </lineage>
</organism>
<dbReference type="Pfam" id="PF12804">
    <property type="entry name" value="NTP_transf_3"/>
    <property type="match status" value="1"/>
</dbReference>
<dbReference type="KEGG" id="dfg:B0537_01240"/>
<sequence>MIDALVLAGSPNTGALQTISKEPYEALIKIGPRPMLQYVLKALQNSGQVKNITVVGPAEIRPYLPPEVSWLAAGHSLMENLQRGSEQMEGRFLLATADIPLLTPEAVRGFLKLCGNRGADLYFPVIPRTAVEGAYPTARRTYVRFKEGTFTGGNLFLVNPRVVAQCMAVGQELVSLRKSPLALARRVGFSLLAKLLLRILTLKEVEAKASRLLGIQGRVVLCPYPEVGMDVDKPLDLEVAERVLDFAKIGQRRSSLYGKGNSYPQGHFGSQD</sequence>
<dbReference type="AlphaFoldDB" id="A0A1S6ISV3"/>
<name>A0A1S6ISV3_9FIRM</name>